<dbReference type="InterPro" id="IPR009072">
    <property type="entry name" value="Histone-fold"/>
</dbReference>
<dbReference type="Gene3D" id="1.10.20.10">
    <property type="entry name" value="Histone, subunit A"/>
    <property type="match status" value="1"/>
</dbReference>
<name>A0A2A6CWR0_PRIPA</name>
<evidence type="ECO:0000256" key="2">
    <source>
        <dbReference type="ARBA" id="ARBA00023015"/>
    </source>
</evidence>
<dbReference type="SUPFAM" id="SSF47113">
    <property type="entry name" value="Histone-fold"/>
    <property type="match status" value="1"/>
</dbReference>
<evidence type="ECO:0000256" key="4">
    <source>
        <dbReference type="ARBA" id="ARBA00023242"/>
    </source>
</evidence>
<sequence>MEDDDLFNDSDEEPTTSAGKKPVAATAAEKAAPEGKGVFRKELARMMYGFGDDKEPFDKTLEMLESIVLDYIKEMCERAKAVGKPDKIQLEDIHYLIRRDVKKFARVKDLLSMSEELKKARKQFEDASTEKLEKL</sequence>
<proteinExistence type="inferred from homology"/>
<comment type="subcellular location">
    <subcellularLocation>
        <location evidence="1">Nucleus</location>
    </subcellularLocation>
</comment>
<accession>A0A2A6CWR0</accession>
<accession>A0A8R1UPX3</accession>
<reference evidence="9" key="1">
    <citation type="journal article" date="2008" name="Nat. Genet.">
        <title>The Pristionchus pacificus genome provides a unique perspective on nematode lifestyle and parasitism.</title>
        <authorList>
            <person name="Dieterich C."/>
            <person name="Clifton S.W."/>
            <person name="Schuster L.N."/>
            <person name="Chinwalla A."/>
            <person name="Delehaunty K."/>
            <person name="Dinkelacker I."/>
            <person name="Fulton L."/>
            <person name="Fulton R."/>
            <person name="Godfrey J."/>
            <person name="Minx P."/>
            <person name="Mitreva M."/>
            <person name="Roeseler W."/>
            <person name="Tian H."/>
            <person name="Witte H."/>
            <person name="Yang S.P."/>
            <person name="Wilson R.K."/>
            <person name="Sommer R.J."/>
        </authorList>
    </citation>
    <scope>NUCLEOTIDE SEQUENCE [LARGE SCALE GENOMIC DNA]</scope>
    <source>
        <strain evidence="9">PS312</strain>
    </source>
</reference>
<evidence type="ECO:0000256" key="1">
    <source>
        <dbReference type="ARBA" id="ARBA00004123"/>
    </source>
</evidence>
<protein>
    <recommendedName>
        <fullName evidence="6">Transcription initiation factor TFIID subunit 13</fullName>
    </recommendedName>
</protein>
<gene>
    <name evidence="8" type="primary">WBGene00274603</name>
</gene>
<keyword evidence="9" id="KW-1185">Reference proteome</keyword>
<evidence type="ECO:0000313" key="9">
    <source>
        <dbReference type="Proteomes" id="UP000005239"/>
    </source>
</evidence>
<dbReference type="FunFam" id="1.10.20.10:FF:000138">
    <property type="entry name" value="TAF (TBP-associated transcription factor) family"/>
    <property type="match status" value="1"/>
</dbReference>
<dbReference type="Pfam" id="PF02269">
    <property type="entry name" value="TFIID-18kDa"/>
    <property type="match status" value="1"/>
</dbReference>
<evidence type="ECO:0000256" key="6">
    <source>
        <dbReference type="ARBA" id="ARBA00040136"/>
    </source>
</evidence>
<keyword evidence="4" id="KW-0539">Nucleus</keyword>
<feature type="region of interest" description="Disordered" evidence="7">
    <location>
        <begin position="1"/>
        <end position="34"/>
    </location>
</feature>
<feature type="compositionally biased region" description="Low complexity" evidence="7">
    <location>
        <begin position="20"/>
        <end position="30"/>
    </location>
</feature>
<keyword evidence="3" id="KW-0804">Transcription</keyword>
<reference evidence="8" key="2">
    <citation type="submission" date="2022-06" db="UniProtKB">
        <authorList>
            <consortium name="EnsemblMetazoa"/>
        </authorList>
    </citation>
    <scope>IDENTIFICATION</scope>
    <source>
        <strain evidence="8">PS312</strain>
    </source>
</reference>
<dbReference type="PANTHER" id="PTHR11380:SF5">
    <property type="entry name" value="TRANSCRIPTION INITIATION FACTOR TFIID SUBUNIT 13"/>
    <property type="match status" value="1"/>
</dbReference>
<feature type="compositionally biased region" description="Acidic residues" evidence="7">
    <location>
        <begin position="1"/>
        <end position="14"/>
    </location>
</feature>
<dbReference type="InterPro" id="IPR003195">
    <property type="entry name" value="TFIID_TAF13"/>
</dbReference>
<keyword evidence="2" id="KW-0805">Transcription regulation</keyword>
<evidence type="ECO:0000313" key="8">
    <source>
        <dbReference type="EnsemblMetazoa" id="PPA36234.1"/>
    </source>
</evidence>
<evidence type="ECO:0000256" key="3">
    <source>
        <dbReference type="ARBA" id="ARBA00023163"/>
    </source>
</evidence>
<dbReference type="PANTHER" id="PTHR11380">
    <property type="entry name" value="TRANSCRIPTION INITIATION FACTOR TFIID/SUPT3-RELATED"/>
    <property type="match status" value="1"/>
</dbReference>
<dbReference type="CDD" id="cd07978">
    <property type="entry name" value="HFD_TAF13"/>
    <property type="match status" value="1"/>
</dbReference>
<dbReference type="EnsemblMetazoa" id="PPA36234.1">
    <property type="protein sequence ID" value="PPA36234.1"/>
    <property type="gene ID" value="WBGene00274603"/>
</dbReference>
<dbReference type="Proteomes" id="UP000005239">
    <property type="component" value="Unassembled WGS sequence"/>
</dbReference>
<evidence type="ECO:0000256" key="7">
    <source>
        <dbReference type="SAM" id="MobiDB-lite"/>
    </source>
</evidence>
<dbReference type="GO" id="GO:0005669">
    <property type="term" value="C:transcription factor TFIID complex"/>
    <property type="evidence" value="ECO:0000318"/>
    <property type="project" value="GO_Central"/>
</dbReference>
<dbReference type="GO" id="GO:0006366">
    <property type="term" value="P:transcription by RNA polymerase II"/>
    <property type="evidence" value="ECO:0000318"/>
    <property type="project" value="GO_Central"/>
</dbReference>
<evidence type="ECO:0000256" key="5">
    <source>
        <dbReference type="ARBA" id="ARBA00038392"/>
    </source>
</evidence>
<dbReference type="AlphaFoldDB" id="A0A2A6CWR0"/>
<organism evidence="8 9">
    <name type="scientific">Pristionchus pacificus</name>
    <name type="common">Parasitic nematode worm</name>
    <dbReference type="NCBI Taxonomy" id="54126"/>
    <lineage>
        <taxon>Eukaryota</taxon>
        <taxon>Metazoa</taxon>
        <taxon>Ecdysozoa</taxon>
        <taxon>Nematoda</taxon>
        <taxon>Chromadorea</taxon>
        <taxon>Rhabditida</taxon>
        <taxon>Rhabditina</taxon>
        <taxon>Diplogasteromorpha</taxon>
        <taxon>Diplogasteroidea</taxon>
        <taxon>Neodiplogasteridae</taxon>
        <taxon>Pristionchus</taxon>
    </lineage>
</organism>
<comment type="similarity">
    <text evidence="5">Belongs to the TAF13 family.</text>
</comment>
<dbReference type="GO" id="GO:0046982">
    <property type="term" value="F:protein heterodimerization activity"/>
    <property type="evidence" value="ECO:0007669"/>
    <property type="project" value="InterPro"/>
</dbReference>
<dbReference type="OrthoDB" id="10266074at2759"/>